<feature type="transmembrane region" description="Helical" evidence="19">
    <location>
        <begin position="113"/>
        <end position="131"/>
    </location>
</feature>
<dbReference type="Proteomes" id="UP000473699">
    <property type="component" value="Unassembled WGS sequence"/>
</dbReference>
<comment type="pathway">
    <text evidence="3 18">Phospholipid metabolism; CDP-diacylglycerol biosynthesis; CDP-diacylglycerol from sn-glycerol 3-phosphate: step 3/3.</text>
</comment>
<evidence type="ECO:0000256" key="9">
    <source>
        <dbReference type="ARBA" id="ARBA00022516"/>
    </source>
</evidence>
<keyword evidence="16" id="KW-0594">Phospholipid biosynthesis</keyword>
<keyword evidence="14" id="KW-0443">Lipid metabolism</keyword>
<dbReference type="PANTHER" id="PTHR46382:SF1">
    <property type="entry name" value="PHOSPHATIDATE CYTIDYLYLTRANSFERASE"/>
    <property type="match status" value="1"/>
</dbReference>
<dbReference type="GO" id="GO:0016024">
    <property type="term" value="P:CDP-diacylglycerol biosynthetic process"/>
    <property type="evidence" value="ECO:0007669"/>
    <property type="project" value="UniProtKB-UniPathway"/>
</dbReference>
<evidence type="ECO:0000256" key="6">
    <source>
        <dbReference type="ARBA" id="ARBA00012487"/>
    </source>
</evidence>
<sequence length="275" mass="30019">MDESKSFKQTLAVRTATGTALVAVMLGLLYLGGWWWHVYAAFVALGSLWEFYRMSPSLPKADRFVGLVAATVVLFSSEHVSQTGLMAIFGLCCFAVYFMELARRQLTAGSHSIASVGPVITGLVYAVIPWYCMIRFRALPDPVGWAAVLSIFLCTWSCDVMAYLVGSRWGTVRVCPHISPHKSLEGFIGGFVASTLCGALCALFFKFSPMAFVLVGAACGSAGQLGDLVESLIKRENDVKDSGHIFPGHGGFLDRFDSVLVNTLCAWMIWWAFLL</sequence>
<keyword evidence="21" id="KW-1185">Reference proteome</keyword>
<keyword evidence="10 18" id="KW-0808">Transferase</keyword>
<keyword evidence="13 19" id="KW-1133">Transmembrane helix</keyword>
<evidence type="ECO:0000256" key="8">
    <source>
        <dbReference type="ARBA" id="ARBA00022475"/>
    </source>
</evidence>
<evidence type="ECO:0000256" key="11">
    <source>
        <dbReference type="ARBA" id="ARBA00022692"/>
    </source>
</evidence>
<evidence type="ECO:0000256" key="7">
    <source>
        <dbReference type="ARBA" id="ARBA00019373"/>
    </source>
</evidence>
<dbReference type="PANTHER" id="PTHR46382">
    <property type="entry name" value="PHOSPHATIDATE CYTIDYLYLTRANSFERASE"/>
    <property type="match status" value="1"/>
</dbReference>
<feature type="transmembrane region" description="Helical" evidence="19">
    <location>
        <begin position="143"/>
        <end position="165"/>
    </location>
</feature>
<evidence type="ECO:0000313" key="20">
    <source>
        <dbReference type="EMBL" id="MST56418.1"/>
    </source>
</evidence>
<evidence type="ECO:0000256" key="14">
    <source>
        <dbReference type="ARBA" id="ARBA00023098"/>
    </source>
</evidence>
<evidence type="ECO:0000256" key="16">
    <source>
        <dbReference type="ARBA" id="ARBA00023209"/>
    </source>
</evidence>
<feature type="transmembrane region" description="Helical" evidence="19">
    <location>
        <begin position="83"/>
        <end position="101"/>
    </location>
</feature>
<comment type="pathway">
    <text evidence="4">Lipid metabolism.</text>
</comment>
<comment type="caution">
    <text evidence="20">The sequence shown here is derived from an EMBL/GenBank/DDBJ whole genome shotgun (WGS) entry which is preliminary data.</text>
</comment>
<dbReference type="AlphaFoldDB" id="A0A6L5YEF5"/>
<dbReference type="GO" id="GO:0004605">
    <property type="term" value="F:phosphatidate cytidylyltransferase activity"/>
    <property type="evidence" value="ECO:0007669"/>
    <property type="project" value="UniProtKB-EC"/>
</dbReference>
<proteinExistence type="inferred from homology"/>
<keyword evidence="12 18" id="KW-0548">Nucleotidyltransferase</keyword>
<keyword evidence="9" id="KW-0444">Lipid biosynthesis</keyword>
<gene>
    <name evidence="20" type="ORF">FYJ74_10290</name>
</gene>
<evidence type="ECO:0000256" key="2">
    <source>
        <dbReference type="ARBA" id="ARBA00004651"/>
    </source>
</evidence>
<dbReference type="GO" id="GO:0005886">
    <property type="term" value="C:plasma membrane"/>
    <property type="evidence" value="ECO:0007669"/>
    <property type="project" value="UniProtKB-SubCell"/>
</dbReference>
<evidence type="ECO:0000256" key="15">
    <source>
        <dbReference type="ARBA" id="ARBA00023136"/>
    </source>
</evidence>
<name>A0A6L5YEF5_9BACT</name>
<keyword evidence="15 19" id="KW-0472">Membrane</keyword>
<comment type="similarity">
    <text evidence="5 18">Belongs to the CDS family.</text>
</comment>
<evidence type="ECO:0000256" key="13">
    <source>
        <dbReference type="ARBA" id="ARBA00022989"/>
    </source>
</evidence>
<keyword evidence="8" id="KW-1003">Cell membrane</keyword>
<dbReference type="UniPathway" id="UPA00557">
    <property type="reaction ID" value="UER00614"/>
</dbReference>
<evidence type="ECO:0000256" key="3">
    <source>
        <dbReference type="ARBA" id="ARBA00005119"/>
    </source>
</evidence>
<feature type="transmembrane region" description="Helical" evidence="19">
    <location>
        <begin position="186"/>
        <end position="205"/>
    </location>
</feature>
<dbReference type="Pfam" id="PF01148">
    <property type="entry name" value="CTP_transf_1"/>
    <property type="match status" value="1"/>
</dbReference>
<evidence type="ECO:0000256" key="10">
    <source>
        <dbReference type="ARBA" id="ARBA00022679"/>
    </source>
</evidence>
<evidence type="ECO:0000256" key="5">
    <source>
        <dbReference type="ARBA" id="ARBA00010185"/>
    </source>
</evidence>
<dbReference type="EC" id="2.7.7.41" evidence="6 18"/>
<dbReference type="RefSeq" id="WP_154529489.1">
    <property type="nucleotide sequence ID" value="NZ_JAXDZJ010000035.1"/>
</dbReference>
<organism evidence="20 21">
    <name type="scientific">Pyramidobacter porci</name>
    <dbReference type="NCBI Taxonomy" id="2605789"/>
    <lineage>
        <taxon>Bacteria</taxon>
        <taxon>Thermotogati</taxon>
        <taxon>Synergistota</taxon>
        <taxon>Synergistia</taxon>
        <taxon>Synergistales</taxon>
        <taxon>Dethiosulfovibrionaceae</taxon>
        <taxon>Pyramidobacter</taxon>
    </lineage>
</organism>
<evidence type="ECO:0000313" key="21">
    <source>
        <dbReference type="Proteomes" id="UP000473699"/>
    </source>
</evidence>
<feature type="transmembrane region" description="Helical" evidence="19">
    <location>
        <begin position="256"/>
        <end position="274"/>
    </location>
</feature>
<evidence type="ECO:0000256" key="19">
    <source>
        <dbReference type="SAM" id="Phobius"/>
    </source>
</evidence>
<evidence type="ECO:0000256" key="12">
    <source>
        <dbReference type="ARBA" id="ARBA00022695"/>
    </source>
</evidence>
<dbReference type="PROSITE" id="PS01315">
    <property type="entry name" value="CDS"/>
    <property type="match status" value="1"/>
</dbReference>
<keyword evidence="11 18" id="KW-0812">Transmembrane</keyword>
<comment type="catalytic activity">
    <reaction evidence="1 18">
        <text>a 1,2-diacyl-sn-glycero-3-phosphate + CTP + H(+) = a CDP-1,2-diacyl-sn-glycerol + diphosphate</text>
        <dbReference type="Rhea" id="RHEA:16229"/>
        <dbReference type="ChEBI" id="CHEBI:15378"/>
        <dbReference type="ChEBI" id="CHEBI:33019"/>
        <dbReference type="ChEBI" id="CHEBI:37563"/>
        <dbReference type="ChEBI" id="CHEBI:58332"/>
        <dbReference type="ChEBI" id="CHEBI:58608"/>
        <dbReference type="EC" id="2.7.7.41"/>
    </reaction>
</comment>
<dbReference type="InterPro" id="IPR000374">
    <property type="entry name" value="PC_trans"/>
</dbReference>
<reference evidence="20 21" key="1">
    <citation type="submission" date="2019-08" db="EMBL/GenBank/DDBJ databases">
        <title>In-depth cultivation of the pig gut microbiome towards novel bacterial diversity and tailored functional studies.</title>
        <authorList>
            <person name="Wylensek D."/>
            <person name="Hitch T.C.A."/>
            <person name="Clavel T."/>
        </authorList>
    </citation>
    <scope>NUCLEOTIDE SEQUENCE [LARGE SCALE GENOMIC DNA]</scope>
    <source>
        <strain evidence="20 21">SM-530-WT-4B</strain>
    </source>
</reference>
<keyword evidence="17" id="KW-1208">Phospholipid metabolism</keyword>
<protein>
    <recommendedName>
        <fullName evidence="7 18">Phosphatidate cytidylyltransferase</fullName>
        <ecNumber evidence="6 18">2.7.7.41</ecNumber>
    </recommendedName>
</protein>
<evidence type="ECO:0000256" key="17">
    <source>
        <dbReference type="ARBA" id="ARBA00023264"/>
    </source>
</evidence>
<accession>A0A6L5YEF5</accession>
<evidence type="ECO:0000256" key="18">
    <source>
        <dbReference type="RuleBase" id="RU003938"/>
    </source>
</evidence>
<comment type="subcellular location">
    <subcellularLocation>
        <location evidence="2">Cell membrane</location>
        <topology evidence="2">Multi-pass membrane protein</topology>
    </subcellularLocation>
</comment>
<dbReference type="EMBL" id="VUNH01000011">
    <property type="protein sequence ID" value="MST56418.1"/>
    <property type="molecule type" value="Genomic_DNA"/>
</dbReference>
<evidence type="ECO:0000256" key="1">
    <source>
        <dbReference type="ARBA" id="ARBA00001698"/>
    </source>
</evidence>
<evidence type="ECO:0000256" key="4">
    <source>
        <dbReference type="ARBA" id="ARBA00005189"/>
    </source>
</evidence>